<feature type="region of interest" description="Disordered" evidence="2">
    <location>
        <begin position="225"/>
        <end position="245"/>
    </location>
</feature>
<feature type="region of interest" description="Disordered" evidence="2">
    <location>
        <begin position="1"/>
        <end position="192"/>
    </location>
</feature>
<feature type="region of interest" description="Disordered" evidence="2">
    <location>
        <begin position="1130"/>
        <end position="1243"/>
    </location>
</feature>
<dbReference type="Gene3D" id="3.40.50.2000">
    <property type="entry name" value="Glycogen Phosphorylase B"/>
    <property type="match status" value="2"/>
</dbReference>
<evidence type="ECO:0000256" key="2">
    <source>
        <dbReference type="SAM" id="MobiDB-lite"/>
    </source>
</evidence>
<evidence type="ECO:0000313" key="6">
    <source>
        <dbReference type="Proteomes" id="UP001590950"/>
    </source>
</evidence>
<feature type="domain" description="Erythromycin biosynthesis protein CIII-like C-terminal" evidence="4">
    <location>
        <begin position="593"/>
        <end position="698"/>
    </location>
</feature>
<sequence>MERSSAEIGATNILPVPPALEFPFPKDSSESSTHHSVPPSVPPIHHTSLPSHAPTATHESSIEPKAPMISGPMHPSHTTRPRPQKRFMTERPRAAQRQSRLGGLRRGQTGYVPTVLNKSAGGHEDDSTSSSDDDERTSKLASMPSNLSGRSPSNKEYHGSLPEADSRRRSSAGQFGKFSVGNDNYKTKGRVSKRDGRLNISVNETNNRGYLAHALGATFQRHLKRTDEEPGTDQPLSPLHEEDRKPRPDIVARLSALSQHPSLDETAPIPKLNIVIMVIGSRGDIQPFLKVGKLLKEDYGHRVRIATHPAFKKFVEQDSGLEFFSVGGDPAELMAFMVKNPGLMPSVSTVRAGEVGRRRDSMFEMFQGFWRACINATDDETNASNLKMMSDRHPFVADAIIANPPSFAHIHCAERLGVPLHLMFTFPYSPTQQFPHPLANIKKSNVDTNYTNFMSYPLVEMMTWQGLGDLVNRFRVKTLGLEPVSTLWAPGQLFRLKVPYTYMWSPGLIPKPADWGPEIDIAGFVFLDLASSFKPPETLVKFLEAGEPPVYIGFGSIVVDNPDKFTTLIFEAVKNAGVRALVSKGWGGLGDEDNTPDNIYMLENTPHDWLFPRVRAVVHHGGAGTTAIGLKCGKPTMIVPFFGDQPFWGLMVAKAGAGAHEAVPYKRLTVDALAQGIQECLSPKAKAAAEKLAEDIAKEGDGAKNAIESFLRHLPMRGEHSMRCSILPKYVAVWTLKHSNLRLSALAAELLIEKKRIKWHDLRLVRHCEWNDFEGPGEPLTGGGAALLNSAGGIVKGVGSVPVRWAKSIKKREKHVQKQRERRRSSQVARKSVQMEESPNSNDAVGKRKRDDSNEESGNTGQLSHGGQHGAEKHLPGADTLPGHALAQTEKHGSFVEGERIGPAPSQPQDADDEEAFSDVSVASGDHLAQDLAEDTGAGLAKTGEALAKVPMDLSLAIAQGFHNAPRLYGDTTVRTTPRVSGIHSGLRAAGSEFVFGVYDGVTGLWLQPYHGARRNGALGFVQGVGKGIGGFVLKDLAAIIGPFGYTLKGVHKELIKGRQPTAFIRKARMIQGGKDVRELDNMAKERELTKVDAAWRIVSEISKEDEAQKEEGLKGRVAVLKQRQMGQNDAFESVGHAKKALEAKQEGRRERENMAAVARSSGEESRGSKIFGKKRSQVKLNSAKNGETKQGTGQNGVPKGADRAVKKETLDLRNGQAAFDGGVGKGGSPEGDIANGTINTAA</sequence>
<evidence type="ECO:0000313" key="5">
    <source>
        <dbReference type="EMBL" id="KAL2045277.1"/>
    </source>
</evidence>
<dbReference type="InterPro" id="IPR010610">
    <property type="entry name" value="EryCIII-like_C"/>
</dbReference>
<feature type="compositionally biased region" description="Polar residues" evidence="2">
    <location>
        <begin position="1179"/>
        <end position="1193"/>
    </location>
</feature>
<dbReference type="Pfam" id="PF03033">
    <property type="entry name" value="Glyco_transf_28"/>
    <property type="match status" value="1"/>
</dbReference>
<evidence type="ECO:0000259" key="3">
    <source>
        <dbReference type="Pfam" id="PF03033"/>
    </source>
</evidence>
<feature type="region of interest" description="Disordered" evidence="2">
    <location>
        <begin position="809"/>
        <end position="883"/>
    </location>
</feature>
<reference evidence="5 6" key="1">
    <citation type="submission" date="2024-09" db="EMBL/GenBank/DDBJ databases">
        <title>Rethinking Asexuality: The Enigmatic Case of Functional Sexual Genes in Lepraria (Stereocaulaceae).</title>
        <authorList>
            <person name="Doellman M."/>
            <person name="Sun Y."/>
            <person name="Barcenas-Pena A."/>
            <person name="Lumbsch H.T."/>
            <person name="Grewe F."/>
        </authorList>
    </citation>
    <scope>NUCLEOTIDE SEQUENCE [LARGE SCALE GENOMIC DNA]</scope>
    <source>
        <strain evidence="5 6">Mercado 3170</strain>
    </source>
</reference>
<evidence type="ECO:0000259" key="4">
    <source>
        <dbReference type="Pfam" id="PF06722"/>
    </source>
</evidence>
<feature type="compositionally biased region" description="Low complexity" evidence="2">
    <location>
        <begin position="34"/>
        <end position="48"/>
    </location>
</feature>
<feature type="region of interest" description="Disordered" evidence="2">
    <location>
        <begin position="897"/>
        <end position="916"/>
    </location>
</feature>
<gene>
    <name evidence="5" type="ORF">N7G274_002360</name>
</gene>
<feature type="compositionally biased region" description="Basic and acidic residues" evidence="2">
    <location>
        <begin position="153"/>
        <end position="168"/>
    </location>
</feature>
<feature type="compositionally biased region" description="Polar residues" evidence="2">
    <location>
        <begin position="139"/>
        <end position="152"/>
    </location>
</feature>
<keyword evidence="6" id="KW-1185">Reference proteome</keyword>
<dbReference type="InterPro" id="IPR002213">
    <property type="entry name" value="UDP_glucos_trans"/>
</dbReference>
<evidence type="ECO:0000256" key="1">
    <source>
        <dbReference type="ARBA" id="ARBA00022679"/>
    </source>
</evidence>
<organism evidence="5 6">
    <name type="scientific">Stereocaulon virgatum</name>
    <dbReference type="NCBI Taxonomy" id="373712"/>
    <lineage>
        <taxon>Eukaryota</taxon>
        <taxon>Fungi</taxon>
        <taxon>Dikarya</taxon>
        <taxon>Ascomycota</taxon>
        <taxon>Pezizomycotina</taxon>
        <taxon>Lecanoromycetes</taxon>
        <taxon>OSLEUM clade</taxon>
        <taxon>Lecanoromycetidae</taxon>
        <taxon>Lecanorales</taxon>
        <taxon>Lecanorineae</taxon>
        <taxon>Stereocaulaceae</taxon>
        <taxon>Stereocaulon</taxon>
    </lineage>
</organism>
<dbReference type="PANTHER" id="PTHR48050:SF5">
    <property type="entry name" value="UDP-GLUCOSE,STEROL TRANSFERASE"/>
    <property type="match status" value="1"/>
</dbReference>
<name>A0ABR4AHN1_9LECA</name>
<accession>A0ABR4AHN1</accession>
<evidence type="ECO:0008006" key="7">
    <source>
        <dbReference type="Google" id="ProtNLM"/>
    </source>
</evidence>
<dbReference type="EMBL" id="JBEFKJ010000007">
    <property type="protein sequence ID" value="KAL2045277.1"/>
    <property type="molecule type" value="Genomic_DNA"/>
</dbReference>
<dbReference type="SUPFAM" id="SSF53756">
    <property type="entry name" value="UDP-Glycosyltransferase/glycogen phosphorylase"/>
    <property type="match status" value="1"/>
</dbReference>
<feature type="compositionally biased region" description="Low complexity" evidence="2">
    <location>
        <begin position="96"/>
        <end position="110"/>
    </location>
</feature>
<dbReference type="InterPro" id="IPR050426">
    <property type="entry name" value="Glycosyltransferase_28"/>
</dbReference>
<protein>
    <recommendedName>
        <fullName evidence="7">Glycosyltransferase family 28 N-terminal domain-containing protein</fullName>
    </recommendedName>
</protein>
<feature type="compositionally biased region" description="Polar residues" evidence="2">
    <location>
        <begin position="856"/>
        <end position="865"/>
    </location>
</feature>
<comment type="caution">
    <text evidence="5">The sequence shown here is derived from an EMBL/GenBank/DDBJ whole genome shotgun (WGS) entry which is preliminary data.</text>
</comment>
<feature type="compositionally biased region" description="Basic residues" evidence="2">
    <location>
        <begin position="809"/>
        <end position="825"/>
    </location>
</feature>
<dbReference type="InterPro" id="IPR004276">
    <property type="entry name" value="GlycoTrans_28_N"/>
</dbReference>
<dbReference type="Proteomes" id="UP001590950">
    <property type="component" value="Unassembled WGS sequence"/>
</dbReference>
<dbReference type="Pfam" id="PF06722">
    <property type="entry name" value="EryCIII-like_C"/>
    <property type="match status" value="1"/>
</dbReference>
<keyword evidence="1" id="KW-0808">Transferase</keyword>
<dbReference type="PANTHER" id="PTHR48050">
    <property type="entry name" value="STEROL 3-BETA-GLUCOSYLTRANSFERASE"/>
    <property type="match status" value="1"/>
</dbReference>
<dbReference type="CDD" id="cd03784">
    <property type="entry name" value="GT1_Gtf-like"/>
    <property type="match status" value="1"/>
</dbReference>
<proteinExistence type="predicted"/>
<feature type="domain" description="Glycosyltransferase family 28 N-terminal" evidence="3">
    <location>
        <begin position="274"/>
        <end position="432"/>
    </location>
</feature>
<feature type="compositionally biased region" description="Basic and acidic residues" evidence="2">
    <location>
        <begin position="1140"/>
        <end position="1154"/>
    </location>
</feature>
<feature type="compositionally biased region" description="Basic and acidic residues" evidence="2">
    <location>
        <begin position="1201"/>
        <end position="1212"/>
    </location>
</feature>